<proteinExistence type="predicted"/>
<evidence type="ECO:0000313" key="1">
    <source>
        <dbReference type="EnsemblPlants" id="cds.evm.model.08.521"/>
    </source>
</evidence>
<sequence length="162" mass="17603">MLIWAIFSCRVGPPARRADCGPNYSGSYQASGPARNVGRTTQLHTSSSLLDFPSMIPPTTTVIGDLAPQSNPAPIPQAHEDGSSSYFLGSSDNPGLILVTPPLSDIKFQPCRCDFELSAGARNKTIFLKGTLPQPPAIDPLHNHQLQCQHHQMVISWCLRQK</sequence>
<protein>
    <submittedName>
        <fullName evidence="1">Uncharacterized protein</fullName>
    </submittedName>
</protein>
<reference evidence="1" key="2">
    <citation type="submission" date="2021-03" db="UniProtKB">
        <authorList>
            <consortium name="EnsemblPlants"/>
        </authorList>
    </citation>
    <scope>IDENTIFICATION</scope>
</reference>
<evidence type="ECO:0000313" key="2">
    <source>
        <dbReference type="Proteomes" id="UP000596661"/>
    </source>
</evidence>
<dbReference type="Gramene" id="evm.model.08.521">
    <property type="protein sequence ID" value="cds.evm.model.08.521"/>
    <property type="gene ID" value="evm.TU.08.521"/>
</dbReference>
<dbReference type="AlphaFoldDB" id="A0A803QBI5"/>
<dbReference type="EnsemblPlants" id="evm.model.08.521">
    <property type="protein sequence ID" value="cds.evm.model.08.521"/>
    <property type="gene ID" value="evm.TU.08.521"/>
</dbReference>
<name>A0A803QBI5_CANSA</name>
<accession>A0A803QBI5</accession>
<dbReference type="Proteomes" id="UP000596661">
    <property type="component" value="Chromosome 8"/>
</dbReference>
<reference evidence="1" key="1">
    <citation type="submission" date="2018-11" db="EMBL/GenBank/DDBJ databases">
        <authorList>
            <person name="Grassa J C."/>
        </authorList>
    </citation>
    <scope>NUCLEOTIDE SEQUENCE [LARGE SCALE GENOMIC DNA]</scope>
</reference>
<keyword evidence="2" id="KW-1185">Reference proteome</keyword>
<organism evidence="1 2">
    <name type="scientific">Cannabis sativa</name>
    <name type="common">Hemp</name>
    <name type="synonym">Marijuana</name>
    <dbReference type="NCBI Taxonomy" id="3483"/>
    <lineage>
        <taxon>Eukaryota</taxon>
        <taxon>Viridiplantae</taxon>
        <taxon>Streptophyta</taxon>
        <taxon>Embryophyta</taxon>
        <taxon>Tracheophyta</taxon>
        <taxon>Spermatophyta</taxon>
        <taxon>Magnoliopsida</taxon>
        <taxon>eudicotyledons</taxon>
        <taxon>Gunneridae</taxon>
        <taxon>Pentapetalae</taxon>
        <taxon>rosids</taxon>
        <taxon>fabids</taxon>
        <taxon>Rosales</taxon>
        <taxon>Cannabaceae</taxon>
        <taxon>Cannabis</taxon>
    </lineage>
</organism>
<dbReference type="EMBL" id="UZAU01000685">
    <property type="status" value="NOT_ANNOTATED_CDS"/>
    <property type="molecule type" value="Genomic_DNA"/>
</dbReference>